<gene>
    <name evidence="2" type="ORF">NYO98_19715</name>
</gene>
<dbReference type="RefSeq" id="WP_268113531.1">
    <property type="nucleotide sequence ID" value="NZ_JAPPUX010000005.1"/>
</dbReference>
<dbReference type="Proteomes" id="UP001074726">
    <property type="component" value="Unassembled WGS sequence"/>
</dbReference>
<feature type="compositionally biased region" description="Polar residues" evidence="1">
    <location>
        <begin position="9"/>
        <end position="24"/>
    </location>
</feature>
<evidence type="ECO:0000313" key="3">
    <source>
        <dbReference type="Proteomes" id="UP001074726"/>
    </source>
</evidence>
<comment type="caution">
    <text evidence="2">The sequence shown here is derived from an EMBL/GenBank/DDBJ whole genome shotgun (WGS) entry which is preliminary data.</text>
</comment>
<evidence type="ECO:0000256" key="1">
    <source>
        <dbReference type="SAM" id="MobiDB-lite"/>
    </source>
</evidence>
<dbReference type="EMBL" id="JAPPUX010000005">
    <property type="protein sequence ID" value="MCY4728519.1"/>
    <property type="molecule type" value="Genomic_DNA"/>
</dbReference>
<accession>A0ABT4CKI7</accession>
<organism evidence="2 3">
    <name type="scientific">Nocardioides pini</name>
    <dbReference type="NCBI Taxonomy" id="2975053"/>
    <lineage>
        <taxon>Bacteria</taxon>
        <taxon>Bacillati</taxon>
        <taxon>Actinomycetota</taxon>
        <taxon>Actinomycetes</taxon>
        <taxon>Propionibacteriales</taxon>
        <taxon>Nocardioidaceae</taxon>
        <taxon>Nocardioides</taxon>
    </lineage>
</organism>
<sequence>MQLDRPVGSASTRVSPPWWASSTSSHLSCGVRRREDTVHMRSIRPDVEVNTSRW</sequence>
<feature type="region of interest" description="Disordered" evidence="1">
    <location>
        <begin position="1"/>
        <end position="24"/>
    </location>
</feature>
<keyword evidence="3" id="KW-1185">Reference proteome</keyword>
<evidence type="ECO:0000313" key="2">
    <source>
        <dbReference type="EMBL" id="MCY4728519.1"/>
    </source>
</evidence>
<protein>
    <submittedName>
        <fullName evidence="2">Uncharacterized protein</fullName>
    </submittedName>
</protein>
<proteinExistence type="predicted"/>
<name>A0ABT4CKI7_9ACTN</name>
<reference evidence="2" key="1">
    <citation type="submission" date="2022-08" db="EMBL/GenBank/DDBJ databases">
        <title>Genome sequencing of Nocardioides sp. STR2.</title>
        <authorList>
            <person name="So Y."/>
        </authorList>
    </citation>
    <scope>NUCLEOTIDE SEQUENCE</scope>
    <source>
        <strain evidence="2">STR2</strain>
    </source>
</reference>